<accession>K0R0M9</accession>
<dbReference type="AlphaFoldDB" id="K0R0M9"/>
<proteinExistence type="predicted"/>
<evidence type="ECO:0000256" key="1">
    <source>
        <dbReference type="SAM" id="MobiDB-lite"/>
    </source>
</evidence>
<organism evidence="2 3">
    <name type="scientific">Thalassiosira oceanica</name>
    <name type="common">Marine diatom</name>
    <dbReference type="NCBI Taxonomy" id="159749"/>
    <lineage>
        <taxon>Eukaryota</taxon>
        <taxon>Sar</taxon>
        <taxon>Stramenopiles</taxon>
        <taxon>Ochrophyta</taxon>
        <taxon>Bacillariophyta</taxon>
        <taxon>Coscinodiscophyceae</taxon>
        <taxon>Thalassiosirophycidae</taxon>
        <taxon>Thalassiosirales</taxon>
        <taxon>Thalassiosiraceae</taxon>
        <taxon>Thalassiosira</taxon>
    </lineage>
</organism>
<dbReference type="EMBL" id="AGNL01048268">
    <property type="protein sequence ID" value="EJK45758.1"/>
    <property type="molecule type" value="Genomic_DNA"/>
</dbReference>
<dbReference type="Proteomes" id="UP000266841">
    <property type="component" value="Unassembled WGS sequence"/>
</dbReference>
<feature type="compositionally biased region" description="Low complexity" evidence="1">
    <location>
        <begin position="12"/>
        <end position="24"/>
    </location>
</feature>
<gene>
    <name evidence="2" type="ORF">THAOC_35613</name>
</gene>
<evidence type="ECO:0000313" key="3">
    <source>
        <dbReference type="Proteomes" id="UP000266841"/>
    </source>
</evidence>
<protein>
    <submittedName>
        <fullName evidence="2">Uncharacterized protein</fullName>
    </submittedName>
</protein>
<name>K0R0M9_THAOC</name>
<keyword evidence="3" id="KW-1185">Reference proteome</keyword>
<sequence>MRTGARQSGPGLSLPSTAAASARLPRPSRLRLPLCPSVRCSVYLAPRIRRLVSVRRRTGGVTRHYVGWTWSPSEYVLGTVPDPPLPVCQRATKWMVSTFN</sequence>
<evidence type="ECO:0000313" key="2">
    <source>
        <dbReference type="EMBL" id="EJK45758.1"/>
    </source>
</evidence>
<feature type="region of interest" description="Disordered" evidence="1">
    <location>
        <begin position="1"/>
        <end position="24"/>
    </location>
</feature>
<reference evidence="2 3" key="1">
    <citation type="journal article" date="2012" name="Genome Biol.">
        <title>Genome and low-iron response of an oceanic diatom adapted to chronic iron limitation.</title>
        <authorList>
            <person name="Lommer M."/>
            <person name="Specht M."/>
            <person name="Roy A.S."/>
            <person name="Kraemer L."/>
            <person name="Andreson R."/>
            <person name="Gutowska M.A."/>
            <person name="Wolf J."/>
            <person name="Bergner S.V."/>
            <person name="Schilhabel M.B."/>
            <person name="Klostermeier U.C."/>
            <person name="Beiko R.G."/>
            <person name="Rosenstiel P."/>
            <person name="Hippler M."/>
            <person name="Laroche J."/>
        </authorList>
    </citation>
    <scope>NUCLEOTIDE SEQUENCE [LARGE SCALE GENOMIC DNA]</scope>
    <source>
        <strain evidence="2 3">CCMP1005</strain>
    </source>
</reference>
<comment type="caution">
    <text evidence="2">The sequence shown here is derived from an EMBL/GenBank/DDBJ whole genome shotgun (WGS) entry which is preliminary data.</text>
</comment>